<reference evidence="9 10" key="1">
    <citation type="submission" date="2018-10" db="EMBL/GenBank/DDBJ databases">
        <title>Genome sequencing of Arthrobacter oryzae TNB02.</title>
        <authorList>
            <person name="Cho Y.-J."/>
            <person name="Cho A."/>
            <person name="Kim O.-S."/>
        </authorList>
    </citation>
    <scope>NUCLEOTIDE SEQUENCE [LARGE SCALE GENOMIC DNA]</scope>
    <source>
        <strain evidence="9 10">TNB02</strain>
    </source>
</reference>
<dbReference type="PROSITE" id="PS50928">
    <property type="entry name" value="ABC_TM1"/>
    <property type="match status" value="1"/>
</dbReference>
<evidence type="ECO:0000256" key="3">
    <source>
        <dbReference type="ARBA" id="ARBA00022475"/>
    </source>
</evidence>
<evidence type="ECO:0000256" key="1">
    <source>
        <dbReference type="ARBA" id="ARBA00004651"/>
    </source>
</evidence>
<evidence type="ECO:0000259" key="8">
    <source>
        <dbReference type="PROSITE" id="PS50928"/>
    </source>
</evidence>
<dbReference type="InterPro" id="IPR050366">
    <property type="entry name" value="BP-dependent_transpt_permease"/>
</dbReference>
<dbReference type="EMBL" id="RBED01000115">
    <property type="protein sequence ID" value="RNL51979.1"/>
    <property type="molecule type" value="Genomic_DNA"/>
</dbReference>
<evidence type="ECO:0000256" key="2">
    <source>
        <dbReference type="ARBA" id="ARBA00022448"/>
    </source>
</evidence>
<comment type="similarity">
    <text evidence="7">Belongs to the binding-protein-dependent transport system permease family.</text>
</comment>
<feature type="transmembrane region" description="Helical" evidence="7">
    <location>
        <begin position="32"/>
        <end position="52"/>
    </location>
</feature>
<name>A0A3N0BTE2_9MICC</name>
<dbReference type="SUPFAM" id="SSF161098">
    <property type="entry name" value="MetI-like"/>
    <property type="match status" value="1"/>
</dbReference>
<dbReference type="Pfam" id="PF12911">
    <property type="entry name" value="OppC_N"/>
    <property type="match status" value="1"/>
</dbReference>
<keyword evidence="2 7" id="KW-0813">Transport</keyword>
<dbReference type="InterPro" id="IPR000515">
    <property type="entry name" value="MetI-like"/>
</dbReference>
<keyword evidence="6 7" id="KW-0472">Membrane</keyword>
<evidence type="ECO:0000256" key="5">
    <source>
        <dbReference type="ARBA" id="ARBA00022989"/>
    </source>
</evidence>
<keyword evidence="4 7" id="KW-0812">Transmembrane</keyword>
<evidence type="ECO:0000313" key="9">
    <source>
        <dbReference type="EMBL" id="RNL51979.1"/>
    </source>
</evidence>
<accession>A0A3N0BTE2</accession>
<comment type="caution">
    <text evidence="9">The sequence shown here is derived from an EMBL/GenBank/DDBJ whole genome shotgun (WGS) entry which is preliminary data.</text>
</comment>
<dbReference type="InterPro" id="IPR035906">
    <property type="entry name" value="MetI-like_sf"/>
</dbReference>
<dbReference type="PANTHER" id="PTHR43386">
    <property type="entry name" value="OLIGOPEPTIDE TRANSPORT SYSTEM PERMEASE PROTEIN APPC"/>
    <property type="match status" value="1"/>
</dbReference>
<evidence type="ECO:0000313" key="10">
    <source>
        <dbReference type="Proteomes" id="UP000273807"/>
    </source>
</evidence>
<evidence type="ECO:0000256" key="6">
    <source>
        <dbReference type="ARBA" id="ARBA00023136"/>
    </source>
</evidence>
<evidence type="ECO:0000256" key="4">
    <source>
        <dbReference type="ARBA" id="ARBA00022692"/>
    </source>
</evidence>
<evidence type="ECO:0000256" key="7">
    <source>
        <dbReference type="RuleBase" id="RU363032"/>
    </source>
</evidence>
<feature type="transmembrane region" description="Helical" evidence="7">
    <location>
        <begin position="129"/>
        <end position="148"/>
    </location>
</feature>
<dbReference type="Proteomes" id="UP000273807">
    <property type="component" value="Unassembled WGS sequence"/>
</dbReference>
<keyword evidence="5 7" id="KW-1133">Transmembrane helix</keyword>
<dbReference type="OrthoDB" id="9812701at2"/>
<dbReference type="Gene3D" id="1.10.3720.10">
    <property type="entry name" value="MetI-like"/>
    <property type="match status" value="1"/>
</dbReference>
<feature type="transmembrane region" description="Helical" evidence="7">
    <location>
        <begin position="93"/>
        <end position="117"/>
    </location>
</feature>
<sequence length="295" mass="30834">MSTRPAGNSAHAARTTRKQGLFRRALQSKRTVVGLVLSLAVLAVAFLGPYLAPHSATEFVAAPFSPAGIGGPFGTDNLGRDVLSRFLAGGQTLMILAIIATALGVGLGALVGVLAAYRRGWLDELLMRAGDVALAFPQIVLALLFLSIIGPELWLLVLMVGFGHLPRVARVVRGAALSVVERDFVKAAESVGIPRWRIMIGEIVPNISSTLAVEFGLRLTYSIGLVAGLSFLGLGMQPPAADWGLMINENRIALTISPWSVALPVIAIALLTVGTNLVTDGLAKASIGSDKGVTV</sequence>
<proteinExistence type="inferred from homology"/>
<organism evidence="9 10">
    <name type="scientific">Arthrobacter oryzae</name>
    <dbReference type="NCBI Taxonomy" id="409290"/>
    <lineage>
        <taxon>Bacteria</taxon>
        <taxon>Bacillati</taxon>
        <taxon>Actinomycetota</taxon>
        <taxon>Actinomycetes</taxon>
        <taxon>Micrococcales</taxon>
        <taxon>Micrococcaceae</taxon>
        <taxon>Arthrobacter</taxon>
    </lineage>
</organism>
<dbReference type="PANTHER" id="PTHR43386:SF25">
    <property type="entry name" value="PEPTIDE ABC TRANSPORTER PERMEASE PROTEIN"/>
    <property type="match status" value="1"/>
</dbReference>
<protein>
    <submittedName>
        <fullName evidence="9">ABC transporter permease</fullName>
    </submittedName>
</protein>
<gene>
    <name evidence="9" type="ORF">D7003_14550</name>
</gene>
<dbReference type="Pfam" id="PF00528">
    <property type="entry name" value="BPD_transp_1"/>
    <property type="match status" value="1"/>
</dbReference>
<keyword evidence="10" id="KW-1185">Reference proteome</keyword>
<feature type="transmembrane region" description="Helical" evidence="7">
    <location>
        <begin position="215"/>
        <end position="236"/>
    </location>
</feature>
<comment type="subcellular location">
    <subcellularLocation>
        <location evidence="1 7">Cell membrane</location>
        <topology evidence="1 7">Multi-pass membrane protein</topology>
    </subcellularLocation>
</comment>
<keyword evidence="3" id="KW-1003">Cell membrane</keyword>
<feature type="transmembrane region" description="Helical" evidence="7">
    <location>
        <begin position="256"/>
        <end position="278"/>
    </location>
</feature>
<dbReference type="InterPro" id="IPR025966">
    <property type="entry name" value="OppC_N"/>
</dbReference>
<dbReference type="GO" id="GO:0005886">
    <property type="term" value="C:plasma membrane"/>
    <property type="evidence" value="ECO:0007669"/>
    <property type="project" value="UniProtKB-SubCell"/>
</dbReference>
<feature type="domain" description="ABC transmembrane type-1" evidence="8">
    <location>
        <begin position="90"/>
        <end position="279"/>
    </location>
</feature>
<dbReference type="AlphaFoldDB" id="A0A3N0BTE2"/>
<dbReference type="CDD" id="cd06261">
    <property type="entry name" value="TM_PBP2"/>
    <property type="match status" value="1"/>
</dbReference>
<dbReference type="GO" id="GO:0055085">
    <property type="term" value="P:transmembrane transport"/>
    <property type="evidence" value="ECO:0007669"/>
    <property type="project" value="InterPro"/>
</dbReference>